<evidence type="ECO:0000256" key="1">
    <source>
        <dbReference type="ARBA" id="ARBA00022801"/>
    </source>
</evidence>
<dbReference type="OrthoDB" id="9805123at2"/>
<sequence length="366" mass="39465">MIRKTLPVLALAGLLLTANAQAQSASALPSITPLPEKVAATALAADTQGVVRFDSRTPFDLDVMLKHYDQAAPYSGLGHLFLPKGASAKHKVPAMVILPGSGGIKDGREMAYGKLLSEQGYAAIIIDYYSPRGVTEDAPYALKASTVSEFDVVADAYAALRMLNQHPAVDARRIGVMGFSRGGIATRLAMDERIKSALAADLPGFALHVDYYGPCFQEFGTSKTTGAPLLSLRGAADVTNDLEQCARREHQLRLGGSKVGSQIYADAGHSWENLEARHTNDLTYVNGCDVVYDEGGMPTIAGRTMIPASTPLDRASRFQLRITSGRYYVGCLHKGYIVGRDEPVKQESDRQLIGFLDQVFNGAKHY</sequence>
<proteinExistence type="predicted"/>
<dbReference type="SUPFAM" id="SSF53474">
    <property type="entry name" value="alpha/beta-Hydrolases"/>
    <property type="match status" value="1"/>
</dbReference>
<organism evidence="4 5">
    <name type="scientific">Pseudomonas jinjuensis</name>
    <dbReference type="NCBI Taxonomy" id="198616"/>
    <lineage>
        <taxon>Bacteria</taxon>
        <taxon>Pseudomonadati</taxon>
        <taxon>Pseudomonadota</taxon>
        <taxon>Gammaproteobacteria</taxon>
        <taxon>Pseudomonadales</taxon>
        <taxon>Pseudomonadaceae</taxon>
        <taxon>Pseudomonas</taxon>
    </lineage>
</organism>
<keyword evidence="1 4" id="KW-0378">Hydrolase</keyword>
<feature type="chain" id="PRO_5017332615" evidence="2">
    <location>
        <begin position="23"/>
        <end position="366"/>
    </location>
</feature>
<feature type="domain" description="Dienelactone hydrolase" evidence="3">
    <location>
        <begin position="84"/>
        <end position="277"/>
    </location>
</feature>
<dbReference type="EMBL" id="FNIJ01000026">
    <property type="protein sequence ID" value="SDP23470.1"/>
    <property type="molecule type" value="Genomic_DNA"/>
</dbReference>
<evidence type="ECO:0000256" key="2">
    <source>
        <dbReference type="SAM" id="SignalP"/>
    </source>
</evidence>
<dbReference type="InterPro" id="IPR050261">
    <property type="entry name" value="FrsA_esterase"/>
</dbReference>
<gene>
    <name evidence="4" type="ORF">SAMN05216193_12614</name>
</gene>
<dbReference type="Pfam" id="PF01738">
    <property type="entry name" value="DLH"/>
    <property type="match status" value="1"/>
</dbReference>
<dbReference type="RefSeq" id="WP_084315182.1">
    <property type="nucleotide sequence ID" value="NZ_FNIJ01000026.1"/>
</dbReference>
<dbReference type="PANTHER" id="PTHR22946">
    <property type="entry name" value="DIENELACTONE HYDROLASE DOMAIN-CONTAINING PROTEIN-RELATED"/>
    <property type="match status" value="1"/>
</dbReference>
<dbReference type="InterPro" id="IPR029058">
    <property type="entry name" value="AB_hydrolase_fold"/>
</dbReference>
<evidence type="ECO:0000313" key="4">
    <source>
        <dbReference type="EMBL" id="SDP23470.1"/>
    </source>
</evidence>
<dbReference type="InterPro" id="IPR002925">
    <property type="entry name" value="Dienelactn_hydro"/>
</dbReference>
<dbReference type="STRING" id="198616.SAMN05216193_12614"/>
<dbReference type="Gene3D" id="3.40.50.1820">
    <property type="entry name" value="alpha/beta hydrolase"/>
    <property type="match status" value="1"/>
</dbReference>
<keyword evidence="2" id="KW-0732">Signal</keyword>
<keyword evidence="5" id="KW-1185">Reference proteome</keyword>
<accession>A0A1H0R226</accession>
<protein>
    <submittedName>
        <fullName evidence="4">Dienelactone hydrolase</fullName>
    </submittedName>
</protein>
<dbReference type="PANTHER" id="PTHR22946:SF9">
    <property type="entry name" value="POLYKETIDE TRANSFERASE AF380"/>
    <property type="match status" value="1"/>
</dbReference>
<dbReference type="Proteomes" id="UP000242957">
    <property type="component" value="Unassembled WGS sequence"/>
</dbReference>
<name>A0A1H0R226_9PSED</name>
<dbReference type="GO" id="GO:0052689">
    <property type="term" value="F:carboxylic ester hydrolase activity"/>
    <property type="evidence" value="ECO:0007669"/>
    <property type="project" value="UniProtKB-ARBA"/>
</dbReference>
<dbReference type="AlphaFoldDB" id="A0A1H0R226"/>
<evidence type="ECO:0000313" key="5">
    <source>
        <dbReference type="Proteomes" id="UP000242957"/>
    </source>
</evidence>
<reference evidence="5" key="1">
    <citation type="submission" date="2016-10" db="EMBL/GenBank/DDBJ databases">
        <authorList>
            <person name="Varghese N."/>
            <person name="Submissions S."/>
        </authorList>
    </citation>
    <scope>NUCLEOTIDE SEQUENCE [LARGE SCALE GENOMIC DNA]</scope>
    <source>
        <strain evidence="5">JCM 21621</strain>
    </source>
</reference>
<feature type="signal peptide" evidence="2">
    <location>
        <begin position="1"/>
        <end position="22"/>
    </location>
</feature>
<evidence type="ECO:0000259" key="3">
    <source>
        <dbReference type="Pfam" id="PF01738"/>
    </source>
</evidence>